<dbReference type="RefSeq" id="WP_046592338.1">
    <property type="nucleotide sequence ID" value="NZ_LAVA02000067.1"/>
</dbReference>
<dbReference type="GO" id="GO:0005737">
    <property type="term" value="C:cytoplasm"/>
    <property type="evidence" value="ECO:0007669"/>
    <property type="project" value="TreeGrafter"/>
</dbReference>
<dbReference type="GO" id="GO:0006081">
    <property type="term" value="P:aldehyde metabolic process"/>
    <property type="evidence" value="ECO:0007669"/>
    <property type="project" value="InterPro"/>
</dbReference>
<organism evidence="2 3">
    <name type="scientific">Streptomyces mangrovisoli</name>
    <dbReference type="NCBI Taxonomy" id="1428628"/>
    <lineage>
        <taxon>Bacteria</taxon>
        <taxon>Bacillati</taxon>
        <taxon>Actinomycetota</taxon>
        <taxon>Actinomycetes</taxon>
        <taxon>Kitasatosporales</taxon>
        <taxon>Streptomycetaceae</taxon>
        <taxon>Streptomyces</taxon>
    </lineage>
</organism>
<evidence type="ECO:0000256" key="1">
    <source>
        <dbReference type="ARBA" id="ARBA00023002"/>
    </source>
</evidence>
<name>A0A1J4NUM8_9ACTN</name>
<dbReference type="InterPro" id="IPR012394">
    <property type="entry name" value="Aldehyde_DH_NAD(P)"/>
</dbReference>
<dbReference type="InterPro" id="IPR016163">
    <property type="entry name" value="Ald_DH_C"/>
</dbReference>
<dbReference type="GO" id="GO:0004029">
    <property type="term" value="F:aldehyde dehydrogenase (NAD+) activity"/>
    <property type="evidence" value="ECO:0007669"/>
    <property type="project" value="TreeGrafter"/>
</dbReference>
<dbReference type="Gene3D" id="3.40.309.10">
    <property type="entry name" value="Aldehyde Dehydrogenase, Chain A, domain 2"/>
    <property type="match status" value="1"/>
</dbReference>
<dbReference type="PANTHER" id="PTHR43570">
    <property type="entry name" value="ALDEHYDE DEHYDROGENASE"/>
    <property type="match status" value="1"/>
</dbReference>
<keyword evidence="1" id="KW-0560">Oxidoreductase</keyword>
<dbReference type="STRING" id="1428628.WN71_025985"/>
<dbReference type="Proteomes" id="UP000034196">
    <property type="component" value="Unassembled WGS sequence"/>
</dbReference>
<protein>
    <submittedName>
        <fullName evidence="2">Uncharacterized protein</fullName>
    </submittedName>
</protein>
<evidence type="ECO:0000313" key="3">
    <source>
        <dbReference type="Proteomes" id="UP000034196"/>
    </source>
</evidence>
<keyword evidence="3" id="KW-1185">Reference proteome</keyword>
<reference evidence="2" key="1">
    <citation type="submission" date="2016-10" db="EMBL/GenBank/DDBJ databases">
        <title>Genome sequence of Streptomyces mangrovisoli MUSC 149.</title>
        <authorList>
            <person name="Lee L.-H."/>
            <person name="Ser H.-L."/>
        </authorList>
    </citation>
    <scope>NUCLEOTIDE SEQUENCE [LARGE SCALE GENOMIC DNA]</scope>
    <source>
        <strain evidence="2">MUSC 149</strain>
    </source>
</reference>
<dbReference type="EMBL" id="LAVA02000067">
    <property type="protein sequence ID" value="OIJ64941.1"/>
    <property type="molecule type" value="Genomic_DNA"/>
</dbReference>
<comment type="caution">
    <text evidence="2">The sequence shown here is derived from an EMBL/GenBank/DDBJ whole genome shotgun (WGS) entry which is preliminary data.</text>
</comment>
<accession>A0A1J4NUM8</accession>
<dbReference type="InterPro" id="IPR016161">
    <property type="entry name" value="Ald_DH/histidinol_DH"/>
</dbReference>
<proteinExistence type="predicted"/>
<dbReference type="AlphaFoldDB" id="A0A1J4NUM8"/>
<gene>
    <name evidence="2" type="ORF">WN71_025985</name>
</gene>
<dbReference type="PANTHER" id="PTHR43570:SF16">
    <property type="entry name" value="ALDEHYDE DEHYDROGENASE TYPE III, ISOFORM Q"/>
    <property type="match status" value="1"/>
</dbReference>
<dbReference type="SUPFAM" id="SSF53720">
    <property type="entry name" value="ALDH-like"/>
    <property type="match status" value="1"/>
</dbReference>
<evidence type="ECO:0000313" key="2">
    <source>
        <dbReference type="EMBL" id="OIJ64941.1"/>
    </source>
</evidence>
<dbReference type="OrthoDB" id="6882680at2"/>
<sequence>MAPDYVLAPPAVVPRLVEALRREIAALYGEDPLTSPDYGRIVDERHVDRIAALLDDPSKVAVKAPWSGAVGFEEEPRKPCVSKWTRPALAGSSLLALSSLLTLRRDDI</sequence>